<feature type="compositionally biased region" description="Low complexity" evidence="10">
    <location>
        <begin position="788"/>
        <end position="798"/>
    </location>
</feature>
<feature type="region of interest" description="Disordered" evidence="10">
    <location>
        <begin position="737"/>
        <end position="817"/>
    </location>
</feature>
<feature type="compositionally biased region" description="Polar residues" evidence="10">
    <location>
        <begin position="589"/>
        <end position="608"/>
    </location>
</feature>
<dbReference type="InterPro" id="IPR033599">
    <property type="entry name" value="TAF1B/Rrn7"/>
</dbReference>
<name>A0A9N8HRU6_9STRA</name>
<evidence type="ECO:0000313" key="11">
    <source>
        <dbReference type="EMBL" id="CAB9525053.1"/>
    </source>
</evidence>
<keyword evidence="9" id="KW-0539">Nucleus</keyword>
<protein>
    <recommendedName>
        <fullName evidence="13">TATA box-binding protein-associated factor RNA polymerase I subunit B</fullName>
    </recommendedName>
</protein>
<accession>A0A9N8HRU6</accession>
<evidence type="ECO:0000313" key="12">
    <source>
        <dbReference type="Proteomes" id="UP001153069"/>
    </source>
</evidence>
<evidence type="ECO:0000256" key="10">
    <source>
        <dbReference type="SAM" id="MobiDB-lite"/>
    </source>
</evidence>
<evidence type="ECO:0000256" key="7">
    <source>
        <dbReference type="ARBA" id="ARBA00023125"/>
    </source>
</evidence>
<keyword evidence="8" id="KW-0804">Transcription</keyword>
<evidence type="ECO:0000256" key="1">
    <source>
        <dbReference type="ARBA" id="ARBA00004604"/>
    </source>
</evidence>
<keyword evidence="6" id="KW-0805">Transcription regulation</keyword>
<feature type="compositionally biased region" description="Basic residues" evidence="10">
    <location>
        <begin position="749"/>
        <end position="758"/>
    </location>
</feature>
<keyword evidence="7" id="KW-0238">DNA-binding</keyword>
<evidence type="ECO:0000256" key="8">
    <source>
        <dbReference type="ARBA" id="ARBA00023163"/>
    </source>
</evidence>
<dbReference type="Proteomes" id="UP001153069">
    <property type="component" value="Unassembled WGS sequence"/>
</dbReference>
<proteinExistence type="inferred from homology"/>
<keyword evidence="3" id="KW-0479">Metal-binding</keyword>
<evidence type="ECO:0000256" key="4">
    <source>
        <dbReference type="ARBA" id="ARBA00022771"/>
    </source>
</evidence>
<feature type="region of interest" description="Disordered" evidence="10">
    <location>
        <begin position="254"/>
        <end position="285"/>
    </location>
</feature>
<dbReference type="PANTHER" id="PTHR31576">
    <property type="entry name" value="TATA BOX-BINDING PROTEIN-ASSOCIATED FACTOR RNA POLYMERASE I SUBUNIT B"/>
    <property type="match status" value="1"/>
</dbReference>
<dbReference type="OrthoDB" id="49468at2759"/>
<comment type="caution">
    <text evidence="11">The sequence shown here is derived from an EMBL/GenBank/DDBJ whole genome shotgun (WGS) entry which is preliminary data.</text>
</comment>
<comment type="subcellular location">
    <subcellularLocation>
        <location evidence="1">Nucleus</location>
        <location evidence="1">Nucleolus</location>
    </subcellularLocation>
</comment>
<keyword evidence="5" id="KW-0862">Zinc</keyword>
<dbReference type="GO" id="GO:0001164">
    <property type="term" value="F:RNA polymerase I core promoter sequence-specific DNA binding"/>
    <property type="evidence" value="ECO:0007669"/>
    <property type="project" value="InterPro"/>
</dbReference>
<dbReference type="GO" id="GO:0070860">
    <property type="term" value="C:RNA polymerase I core factor complex"/>
    <property type="evidence" value="ECO:0007669"/>
    <property type="project" value="InterPro"/>
</dbReference>
<feature type="compositionally biased region" description="Polar residues" evidence="10">
    <location>
        <begin position="268"/>
        <end position="278"/>
    </location>
</feature>
<sequence length="817" mass="90972">MDFLFQNDDYLDDDVAGDDINHQGAGLHDHHPGRFLVPTQDNFICDNCGGTRYYEDDAGALICSDCYTQSQIQSQSQTALEYDDIQALAARGSGGNLKTTNIRTSTSATNKYNSTIAGSRRQPLETYDRSQPLPDLEACLNGFQSVLKGGIRAVCHITGYTKEEQDAYDGAVKTIWMQYLQAWKDGATTYGALYPDVRFSLRDAFLSPKHQGLLQAVLSEAVADAVKKELDEEDDDEEEGGIALQLRLRMDSFDEEEEQDDNHHDDITSNANTSNNSPIHDMPIISTLPKNTMNRQWKNLQHLASSFRNKGREEAALSLAPSMELAAAILWLPLARRGIIPGSIVNWISNGSLPLLNAFGAFLEHDQQVKLLPLKSFFQLSTLPSAWTVESTAAQLAIVQGLQSTPELPQYCNSSDEEDNAKGCVLKEQKRLRFVPLASTPTMLAQLVADLGLGQRVLDIALSLIGHHNKNQQDDDVWLPPRLQGARPRCIRTPEQALGVIVAACKMCPGWETWQYITSVGGNNDKIPATKGGRFVPWNEGQFRLMRNAHVKGYLEFLEENLMDNNKSKEQQSAFPAFAAVLEKAISGKQQANPSDGSTRNNNSQPQSIDGDCDIDPSGATEKNDQHPYDAAQNDSENDVEGKDTATVLLPGRTSVEQRMLFRCTKDGFTPYLSYPDTKRHTLVSRDPQNHLRADMTANPFHVCYTRLVEYMAYKCHANAAQIHCFVTELDEEVSLQCRRRSDSSSRGATRRKRRRTNQKQPGSSKKQQKRRKHDEDDSDGALEDVLSQAAASQFSSQETYSQPLPDAQDPFALEEM</sequence>
<reference evidence="11" key="1">
    <citation type="submission" date="2020-06" db="EMBL/GenBank/DDBJ databases">
        <authorList>
            <consortium name="Plant Systems Biology data submission"/>
        </authorList>
    </citation>
    <scope>NUCLEOTIDE SEQUENCE</scope>
    <source>
        <strain evidence="11">D6</strain>
    </source>
</reference>
<keyword evidence="4" id="KW-0863">Zinc-finger</keyword>
<evidence type="ECO:0000256" key="2">
    <source>
        <dbReference type="ARBA" id="ARBA00006899"/>
    </source>
</evidence>
<feature type="region of interest" description="Disordered" evidence="10">
    <location>
        <begin position="589"/>
        <end position="642"/>
    </location>
</feature>
<keyword evidence="12" id="KW-1185">Reference proteome</keyword>
<dbReference type="PANTHER" id="PTHR31576:SF2">
    <property type="entry name" value="TATA BOX-BINDING PROTEIN-ASSOCIATED FACTOR RNA POLYMERASE I SUBUNIT B"/>
    <property type="match status" value="1"/>
</dbReference>
<gene>
    <name evidence="11" type="ORF">SEMRO_1624_G286710.1</name>
</gene>
<dbReference type="GO" id="GO:0008270">
    <property type="term" value="F:zinc ion binding"/>
    <property type="evidence" value="ECO:0007669"/>
    <property type="project" value="UniProtKB-KW"/>
</dbReference>
<evidence type="ECO:0008006" key="13">
    <source>
        <dbReference type="Google" id="ProtNLM"/>
    </source>
</evidence>
<dbReference type="EMBL" id="CAICTM010001622">
    <property type="protein sequence ID" value="CAB9525053.1"/>
    <property type="molecule type" value="Genomic_DNA"/>
</dbReference>
<evidence type="ECO:0000256" key="9">
    <source>
        <dbReference type="ARBA" id="ARBA00023242"/>
    </source>
</evidence>
<evidence type="ECO:0000256" key="6">
    <source>
        <dbReference type="ARBA" id="ARBA00023015"/>
    </source>
</evidence>
<dbReference type="AlphaFoldDB" id="A0A9N8HRU6"/>
<evidence type="ECO:0000256" key="5">
    <source>
        <dbReference type="ARBA" id="ARBA00022833"/>
    </source>
</evidence>
<organism evidence="11 12">
    <name type="scientific">Seminavis robusta</name>
    <dbReference type="NCBI Taxonomy" id="568900"/>
    <lineage>
        <taxon>Eukaryota</taxon>
        <taxon>Sar</taxon>
        <taxon>Stramenopiles</taxon>
        <taxon>Ochrophyta</taxon>
        <taxon>Bacillariophyta</taxon>
        <taxon>Bacillariophyceae</taxon>
        <taxon>Bacillariophycidae</taxon>
        <taxon>Naviculales</taxon>
        <taxon>Naviculaceae</taxon>
        <taxon>Seminavis</taxon>
    </lineage>
</organism>
<evidence type="ECO:0000256" key="3">
    <source>
        <dbReference type="ARBA" id="ARBA00022723"/>
    </source>
</evidence>
<dbReference type="GO" id="GO:0042790">
    <property type="term" value="P:nucleolar large rRNA transcription by RNA polymerase I"/>
    <property type="evidence" value="ECO:0007669"/>
    <property type="project" value="TreeGrafter"/>
</dbReference>
<comment type="similarity">
    <text evidence="2">Belongs to the RRN7/TAF1B family.</text>
</comment>